<evidence type="ECO:0000313" key="1">
    <source>
        <dbReference type="EMBL" id="RDX55651.1"/>
    </source>
</evidence>
<reference evidence="1 2" key="1">
    <citation type="journal article" date="2018" name="Biotechnol. Biofuels">
        <title>Integrative visual omics of the white-rot fungus Polyporus brumalis exposes the biotechnological potential of its oxidative enzymes for delignifying raw plant biomass.</title>
        <authorList>
            <person name="Miyauchi S."/>
            <person name="Rancon A."/>
            <person name="Drula E."/>
            <person name="Hage H."/>
            <person name="Chaduli D."/>
            <person name="Favel A."/>
            <person name="Grisel S."/>
            <person name="Henrissat B."/>
            <person name="Herpoel-Gimbert I."/>
            <person name="Ruiz-Duenas F.J."/>
            <person name="Chevret D."/>
            <person name="Hainaut M."/>
            <person name="Lin J."/>
            <person name="Wang M."/>
            <person name="Pangilinan J."/>
            <person name="Lipzen A."/>
            <person name="Lesage-Meessen L."/>
            <person name="Navarro D."/>
            <person name="Riley R."/>
            <person name="Grigoriev I.V."/>
            <person name="Zhou S."/>
            <person name="Raouche S."/>
            <person name="Rosso M.N."/>
        </authorList>
    </citation>
    <scope>NUCLEOTIDE SEQUENCE [LARGE SCALE GENOMIC DNA]</scope>
    <source>
        <strain evidence="1 2">BRFM 1820</strain>
    </source>
</reference>
<proteinExistence type="predicted"/>
<dbReference type="Proteomes" id="UP000256964">
    <property type="component" value="Unassembled WGS sequence"/>
</dbReference>
<dbReference type="AlphaFoldDB" id="A0A371DT14"/>
<evidence type="ECO:0000313" key="2">
    <source>
        <dbReference type="Proteomes" id="UP000256964"/>
    </source>
</evidence>
<accession>A0A371DT14</accession>
<gene>
    <name evidence="1" type="ORF">OH76DRAFT_758584</name>
</gene>
<protein>
    <submittedName>
        <fullName evidence="1">Uncharacterized protein</fullName>
    </submittedName>
</protein>
<name>A0A371DT14_9APHY</name>
<dbReference type="EMBL" id="KZ857382">
    <property type="protein sequence ID" value="RDX55651.1"/>
    <property type="molecule type" value="Genomic_DNA"/>
</dbReference>
<organism evidence="1 2">
    <name type="scientific">Lentinus brumalis</name>
    <dbReference type="NCBI Taxonomy" id="2498619"/>
    <lineage>
        <taxon>Eukaryota</taxon>
        <taxon>Fungi</taxon>
        <taxon>Dikarya</taxon>
        <taxon>Basidiomycota</taxon>
        <taxon>Agaricomycotina</taxon>
        <taxon>Agaricomycetes</taxon>
        <taxon>Polyporales</taxon>
        <taxon>Polyporaceae</taxon>
        <taxon>Lentinus</taxon>
    </lineage>
</organism>
<sequence>MVVRLPVLAAALDAEACRSQSTTASHQKPAVPNILRHLSLAAGKLRPCSTSRVASTPRRPCAPLIARRASVSTGSYNNAAPPTLVIITCRMRPDALTVTLMVASFRRPTCFNLPRVRAHQRIQLVTDPIVVASTVQAVSSIL</sequence>
<keyword evidence="2" id="KW-1185">Reference proteome</keyword>